<sequence>MSTPTPAEGLTLAAVAPIVETRILVDTVQIFRPGPLILDPGSGEYVQGPETIVYEGSGAIFSAGGPGLVLSLEGQAYADDTRNRYRLLTPLDVPLASREDKVRVTVATQDPGLLNRTWRVLDISDANSLAVVRTTWLDELTQSTGE</sequence>
<comment type="caution">
    <text evidence="1">The sequence shown here is derived from an EMBL/GenBank/DDBJ whole genome shotgun (WGS) entry which is preliminary data.</text>
</comment>
<gene>
    <name evidence="1" type="ORF">STSP_23380</name>
</gene>
<dbReference type="OrthoDB" id="3871178at2"/>
<evidence type="ECO:0000313" key="1">
    <source>
        <dbReference type="EMBL" id="OAH14277.1"/>
    </source>
</evidence>
<protein>
    <submittedName>
        <fullName evidence="1">Uncharacterized protein</fullName>
    </submittedName>
</protein>
<dbReference type="InterPro" id="IPR046075">
    <property type="entry name" value="DUF6093"/>
</dbReference>
<dbReference type="AlphaFoldDB" id="A0A177HUS6"/>
<reference evidence="1 2" key="1">
    <citation type="submission" date="2015-12" db="EMBL/GenBank/DDBJ databases">
        <title>Genome sequence of Streptomyces sp. G25.</title>
        <authorList>
            <person name="Poehlein A."/>
            <person name="Roettig A."/>
            <person name="Hiessl S."/>
            <person name="Hauschild P."/>
            <person name="Schauer J."/>
            <person name="Madkour M.H."/>
            <person name="Al-Ansari A.M."/>
            <person name="Almakishah N.H."/>
            <person name="Steinbuechel A."/>
            <person name="Daniel R."/>
        </authorList>
    </citation>
    <scope>NUCLEOTIDE SEQUENCE [LARGE SCALE GENOMIC DNA]</scope>
    <source>
        <strain evidence="2">G25(2015)</strain>
    </source>
</reference>
<name>A0A177HUS6_9ACTN</name>
<keyword evidence="2" id="KW-1185">Reference proteome</keyword>
<dbReference type="PATRIC" id="fig|1716141.3.peg.2462"/>
<dbReference type="EMBL" id="LOHS01000067">
    <property type="protein sequence ID" value="OAH14277.1"/>
    <property type="molecule type" value="Genomic_DNA"/>
</dbReference>
<organism evidence="1 2">
    <name type="scientific">Streptomyces jeddahensis</name>
    <dbReference type="NCBI Taxonomy" id="1716141"/>
    <lineage>
        <taxon>Bacteria</taxon>
        <taxon>Bacillati</taxon>
        <taxon>Actinomycetota</taxon>
        <taxon>Actinomycetes</taxon>
        <taxon>Kitasatosporales</taxon>
        <taxon>Streptomycetaceae</taxon>
        <taxon>Streptomyces</taxon>
    </lineage>
</organism>
<evidence type="ECO:0000313" key="2">
    <source>
        <dbReference type="Proteomes" id="UP000077381"/>
    </source>
</evidence>
<dbReference type="STRING" id="1716141.STSP_23380"/>
<dbReference type="Pfam" id="PF19586">
    <property type="entry name" value="DUF6093"/>
    <property type="match status" value="1"/>
</dbReference>
<proteinExistence type="predicted"/>
<dbReference type="RefSeq" id="WP_067275638.1">
    <property type="nucleotide sequence ID" value="NZ_LOHS01000067.1"/>
</dbReference>
<accession>A0A177HUS6</accession>
<dbReference type="Proteomes" id="UP000077381">
    <property type="component" value="Unassembled WGS sequence"/>
</dbReference>